<reference evidence="3 4" key="1">
    <citation type="journal article" date="2021" name="Sci. Rep.">
        <title>The genome of the diatom Chaetoceros tenuissimus carries an ancient integrated fragment of an extant virus.</title>
        <authorList>
            <person name="Hongo Y."/>
            <person name="Kimura K."/>
            <person name="Takaki Y."/>
            <person name="Yoshida Y."/>
            <person name="Baba S."/>
            <person name="Kobayashi G."/>
            <person name="Nagasaki K."/>
            <person name="Hano T."/>
            <person name="Tomaru Y."/>
        </authorList>
    </citation>
    <scope>NUCLEOTIDE SEQUENCE [LARGE SCALE GENOMIC DNA]</scope>
    <source>
        <strain evidence="3 4">NIES-3715</strain>
    </source>
</reference>
<organism evidence="3 4">
    <name type="scientific">Chaetoceros tenuissimus</name>
    <dbReference type="NCBI Taxonomy" id="426638"/>
    <lineage>
        <taxon>Eukaryota</taxon>
        <taxon>Sar</taxon>
        <taxon>Stramenopiles</taxon>
        <taxon>Ochrophyta</taxon>
        <taxon>Bacillariophyta</taxon>
        <taxon>Coscinodiscophyceae</taxon>
        <taxon>Chaetocerotophycidae</taxon>
        <taxon>Chaetocerotales</taxon>
        <taxon>Chaetocerotaceae</taxon>
        <taxon>Chaetoceros</taxon>
    </lineage>
</organism>
<keyword evidence="4" id="KW-1185">Reference proteome</keyword>
<gene>
    <name evidence="3" type="ORF">CTEN210_09580</name>
</gene>
<evidence type="ECO:0008006" key="5">
    <source>
        <dbReference type="Google" id="ProtNLM"/>
    </source>
</evidence>
<feature type="chain" id="PRO_5042265056" description="Dolichol kinase" evidence="2">
    <location>
        <begin position="21"/>
        <end position="355"/>
    </location>
</feature>
<dbReference type="PANTHER" id="PTHR31303">
    <property type="entry name" value="CTP-DEPENDENT DIACYLGLYCEROL KINASE 1"/>
    <property type="match status" value="1"/>
</dbReference>
<accession>A0AAD3H7T0</accession>
<feature type="transmembrane region" description="Helical" evidence="1">
    <location>
        <begin position="117"/>
        <end position="136"/>
    </location>
</feature>
<evidence type="ECO:0000313" key="3">
    <source>
        <dbReference type="EMBL" id="GFH53104.1"/>
    </source>
</evidence>
<name>A0AAD3H7T0_9STRA</name>
<protein>
    <recommendedName>
        <fullName evidence="5">Dolichol kinase</fullName>
    </recommendedName>
</protein>
<comment type="caution">
    <text evidence="3">The sequence shown here is derived from an EMBL/GenBank/DDBJ whole genome shotgun (WGS) entry which is preliminary data.</text>
</comment>
<dbReference type="GO" id="GO:0004143">
    <property type="term" value="F:ATP-dependent diacylglycerol kinase activity"/>
    <property type="evidence" value="ECO:0007669"/>
    <property type="project" value="InterPro"/>
</dbReference>
<keyword evidence="2" id="KW-0732">Signal</keyword>
<feature type="transmembrane region" description="Helical" evidence="1">
    <location>
        <begin position="220"/>
        <end position="239"/>
    </location>
</feature>
<dbReference type="GO" id="GO:0006654">
    <property type="term" value="P:phosphatidic acid biosynthetic process"/>
    <property type="evidence" value="ECO:0007669"/>
    <property type="project" value="TreeGrafter"/>
</dbReference>
<dbReference type="Proteomes" id="UP001054902">
    <property type="component" value="Unassembled WGS sequence"/>
</dbReference>
<dbReference type="GO" id="GO:0005789">
    <property type="term" value="C:endoplasmic reticulum membrane"/>
    <property type="evidence" value="ECO:0007669"/>
    <property type="project" value="TreeGrafter"/>
</dbReference>
<feature type="transmembrane region" description="Helical" evidence="1">
    <location>
        <begin position="245"/>
        <end position="263"/>
    </location>
</feature>
<evidence type="ECO:0000313" key="4">
    <source>
        <dbReference type="Proteomes" id="UP001054902"/>
    </source>
</evidence>
<feature type="transmembrane region" description="Helical" evidence="1">
    <location>
        <begin position="284"/>
        <end position="303"/>
    </location>
</feature>
<feature type="transmembrane region" description="Helical" evidence="1">
    <location>
        <begin position="309"/>
        <end position="330"/>
    </location>
</feature>
<evidence type="ECO:0000256" key="1">
    <source>
        <dbReference type="SAM" id="Phobius"/>
    </source>
</evidence>
<dbReference type="EMBL" id="BLLK01000046">
    <property type="protein sequence ID" value="GFH53104.1"/>
    <property type="molecule type" value="Genomic_DNA"/>
</dbReference>
<feature type="signal peptide" evidence="2">
    <location>
        <begin position="1"/>
        <end position="20"/>
    </location>
</feature>
<keyword evidence="1" id="KW-1133">Transmembrane helix</keyword>
<sequence>MKSIILLTILLSCHLGSTFGLNSRTPVLQKPRPVQSSLSNRPAKELPAYNQQPIDHRNNISLHLSSEANNDVPVSKRRSSFLTENRILLGQSAGIYLASTIALSKVGLLGEDYSNVLMFQDFGVSILTTVLALIFVKTITKLAADDVLQARDSRKIIHTLSAPLFIICWPLFSDTFGARFFAAFVPFLQAVKLWLAGTSSEEDAEELANAISRSGNKEEALGGPFIYVVILFSAILLSFRDNLSGVIALSTMAAGDGMADIIGRRFGKNNKWFFSESKSIAGSAGFVVASFLCSTLLSIWLLYTNSVAITMTVPVLVGKILFISAVSAMVELFPVGDDNWSVPLTAGILSYLFIQ</sequence>
<dbReference type="AlphaFoldDB" id="A0AAD3H7T0"/>
<keyword evidence="1" id="KW-0812">Transmembrane</keyword>
<keyword evidence="1" id="KW-0472">Membrane</keyword>
<feature type="transmembrane region" description="Helical" evidence="1">
    <location>
        <begin position="156"/>
        <end position="172"/>
    </location>
</feature>
<dbReference type="InterPro" id="IPR037997">
    <property type="entry name" value="Dgk1-like"/>
</dbReference>
<dbReference type="PANTHER" id="PTHR31303:SF1">
    <property type="entry name" value="CTP-DEPENDENT DIACYLGLYCEROL KINASE 1"/>
    <property type="match status" value="1"/>
</dbReference>
<evidence type="ECO:0000256" key="2">
    <source>
        <dbReference type="SAM" id="SignalP"/>
    </source>
</evidence>
<proteinExistence type="predicted"/>